<dbReference type="InterPro" id="IPR001509">
    <property type="entry name" value="Epimerase_deHydtase"/>
</dbReference>
<evidence type="ECO:0000259" key="1">
    <source>
        <dbReference type="Pfam" id="PF01370"/>
    </source>
</evidence>
<feature type="non-terminal residue" evidence="2">
    <location>
        <position position="1"/>
    </location>
</feature>
<dbReference type="PANTHER" id="PTHR43245">
    <property type="entry name" value="BIFUNCTIONAL POLYMYXIN RESISTANCE PROTEIN ARNA"/>
    <property type="match status" value="1"/>
</dbReference>
<organism evidence="2">
    <name type="scientific">marine sediment metagenome</name>
    <dbReference type="NCBI Taxonomy" id="412755"/>
    <lineage>
        <taxon>unclassified sequences</taxon>
        <taxon>metagenomes</taxon>
        <taxon>ecological metagenomes</taxon>
    </lineage>
</organism>
<gene>
    <name evidence="2" type="ORF">LCGC14_2083870</name>
</gene>
<dbReference type="Gene3D" id="3.90.25.10">
    <property type="entry name" value="UDP-galactose 4-epimerase, domain 1"/>
    <property type="match status" value="1"/>
</dbReference>
<comment type="caution">
    <text evidence="2">The sequence shown here is derived from an EMBL/GenBank/DDBJ whole genome shotgun (WGS) entry which is preliminary data.</text>
</comment>
<dbReference type="InterPro" id="IPR050177">
    <property type="entry name" value="Lipid_A_modif_metabolic_enz"/>
</dbReference>
<dbReference type="AlphaFoldDB" id="A0A0F9EEM7"/>
<feature type="domain" description="NAD-dependent epimerase/dehydratase" evidence="1">
    <location>
        <begin position="2"/>
        <end position="239"/>
    </location>
</feature>
<dbReference type="CDD" id="cd05256">
    <property type="entry name" value="UDP_AE_SDR_e"/>
    <property type="match status" value="1"/>
</dbReference>
<dbReference type="PANTHER" id="PTHR43245:SF13">
    <property type="entry name" value="UDP-D-APIOSE_UDP-D-XYLOSE SYNTHASE 2"/>
    <property type="match status" value="1"/>
</dbReference>
<dbReference type="SUPFAM" id="SSF51735">
    <property type="entry name" value="NAD(P)-binding Rossmann-fold domains"/>
    <property type="match status" value="1"/>
</dbReference>
<accession>A0A0F9EEM7</accession>
<dbReference type="Gene3D" id="3.40.50.720">
    <property type="entry name" value="NAD(P)-binding Rossmann-like Domain"/>
    <property type="match status" value="1"/>
</dbReference>
<reference evidence="2" key="1">
    <citation type="journal article" date="2015" name="Nature">
        <title>Complex archaea that bridge the gap between prokaryotes and eukaryotes.</title>
        <authorList>
            <person name="Spang A."/>
            <person name="Saw J.H."/>
            <person name="Jorgensen S.L."/>
            <person name="Zaremba-Niedzwiedzka K."/>
            <person name="Martijn J."/>
            <person name="Lind A.E."/>
            <person name="van Eijk R."/>
            <person name="Schleper C."/>
            <person name="Guy L."/>
            <person name="Ettema T.J."/>
        </authorList>
    </citation>
    <scope>NUCLEOTIDE SEQUENCE</scope>
</reference>
<sequence length="310" mass="33216">YLVTGGAGFIGSNLVRFILDKGADVVVVDNFATGKRENIADFVDRVTFIEGDIRDRAVMDRAVVGCAAIFHEAALGSVPRSVENPAASHDVNVNGTLTVLEAARAAGVKRVIFAASSSAYGDQPDSPKHEGMVPLPVSPYAAGKVACECYLRAYAACYGMETLSLRYFNVFGPHQDPEGAYAAVIPAFVASLLRGRRPVVYGDGEQSRDFCYIDNVCRANWLAAQAPAEACDGTVCNIACHAATTLNEILGVLKELMKSDIQAEYTDPRAGDVKDSLADVSLAKATIGYEPEVFFRQGLVKAIDWYTSNL</sequence>
<name>A0A0F9EEM7_9ZZZZ</name>
<protein>
    <recommendedName>
        <fullName evidence="1">NAD-dependent epimerase/dehydratase domain-containing protein</fullName>
    </recommendedName>
</protein>
<evidence type="ECO:0000313" key="2">
    <source>
        <dbReference type="EMBL" id="KKL72543.1"/>
    </source>
</evidence>
<dbReference type="InterPro" id="IPR036291">
    <property type="entry name" value="NAD(P)-bd_dom_sf"/>
</dbReference>
<dbReference type="EMBL" id="LAZR01025241">
    <property type="protein sequence ID" value="KKL72543.1"/>
    <property type="molecule type" value="Genomic_DNA"/>
</dbReference>
<dbReference type="Pfam" id="PF01370">
    <property type="entry name" value="Epimerase"/>
    <property type="match status" value="1"/>
</dbReference>
<proteinExistence type="predicted"/>